<reference evidence="8" key="1">
    <citation type="submission" date="2020-11" db="EMBL/GenBank/DDBJ databases">
        <authorList>
            <person name="Tran Van P."/>
        </authorList>
    </citation>
    <scope>NUCLEOTIDE SEQUENCE</scope>
</reference>
<dbReference type="InterPro" id="IPR003492">
    <property type="entry name" value="Battenin_disease_Cln3"/>
</dbReference>
<gene>
    <name evidence="8" type="ORF">ONB1V03_LOCUS10375</name>
</gene>
<accession>A0A7R9M5K0</accession>
<keyword evidence="4 7" id="KW-0812">Transmembrane</keyword>
<feature type="transmembrane region" description="Helical" evidence="7">
    <location>
        <begin position="82"/>
        <end position="100"/>
    </location>
</feature>
<dbReference type="PANTHER" id="PTHR10981">
    <property type="entry name" value="BATTENIN"/>
    <property type="match status" value="1"/>
</dbReference>
<comment type="similarity">
    <text evidence="2 7">Belongs to the battenin family.</text>
</comment>
<evidence type="ECO:0000313" key="8">
    <source>
        <dbReference type="EMBL" id="CAD7653722.1"/>
    </source>
</evidence>
<evidence type="ECO:0000313" key="9">
    <source>
        <dbReference type="Proteomes" id="UP000728032"/>
    </source>
</evidence>
<dbReference type="InterPro" id="IPR036259">
    <property type="entry name" value="MFS_trans_sf"/>
</dbReference>
<dbReference type="PRINTS" id="PR01315">
    <property type="entry name" value="BATTENIN"/>
</dbReference>
<dbReference type="GO" id="GO:0051453">
    <property type="term" value="P:regulation of intracellular pH"/>
    <property type="evidence" value="ECO:0007669"/>
    <property type="project" value="TreeGrafter"/>
</dbReference>
<dbReference type="SUPFAM" id="SSF103473">
    <property type="entry name" value="MFS general substrate transporter"/>
    <property type="match status" value="1"/>
</dbReference>
<feature type="transmembrane region" description="Helical" evidence="7">
    <location>
        <begin position="12"/>
        <end position="35"/>
    </location>
</feature>
<feature type="non-terminal residue" evidence="8">
    <location>
        <position position="1"/>
    </location>
</feature>
<dbReference type="Pfam" id="PF02487">
    <property type="entry name" value="CLN3"/>
    <property type="match status" value="1"/>
</dbReference>
<feature type="transmembrane region" description="Helical" evidence="7">
    <location>
        <begin position="171"/>
        <end position="189"/>
    </location>
</feature>
<comment type="subcellular location">
    <subcellularLocation>
        <location evidence="1">Endomembrane system</location>
        <topology evidence="1">Multi-pass membrane protein</topology>
    </subcellularLocation>
    <subcellularLocation>
        <location evidence="7">Lysosome membrane</location>
        <topology evidence="7">Multi-pass membrane protein</topology>
    </subcellularLocation>
</comment>
<name>A0A7R9M5K0_9ACAR</name>
<sequence>MAFWHKYRNYISFWILGLSNNYSYVIMLSAAYDIINGHEPKGGGSGDDGKGCNSMSTGAVLIADILPCLIVKLLAPFVFTNTNLRVSVVVILSALSFIITSLSMNIYFSYIGIVCASLSSGLGETTFLSYTSKFDSRVISYWSSGTGASGLLGSMSYALLTSWGLSPKNTLLVMLFIPVLMALTYWCFICEPTHPSITDESVRPLISDSNDMPSL</sequence>
<dbReference type="EMBL" id="OC921837">
    <property type="protein sequence ID" value="CAD7653722.1"/>
    <property type="molecule type" value="Genomic_DNA"/>
</dbReference>
<keyword evidence="6 7" id="KW-0472">Membrane</keyword>
<keyword evidence="3" id="KW-0813">Transport</keyword>
<dbReference type="GO" id="GO:0007040">
    <property type="term" value="P:lysosome organization"/>
    <property type="evidence" value="ECO:0007669"/>
    <property type="project" value="TreeGrafter"/>
</dbReference>
<dbReference type="GO" id="GO:0005765">
    <property type="term" value="C:lysosomal membrane"/>
    <property type="evidence" value="ECO:0007669"/>
    <property type="project" value="UniProtKB-SubCell"/>
</dbReference>
<keyword evidence="9" id="KW-1185">Reference proteome</keyword>
<evidence type="ECO:0000256" key="5">
    <source>
        <dbReference type="ARBA" id="ARBA00022989"/>
    </source>
</evidence>
<dbReference type="AlphaFoldDB" id="A0A7R9M5K0"/>
<protein>
    <recommendedName>
        <fullName evidence="7">Battenin</fullName>
    </recommendedName>
</protein>
<dbReference type="OrthoDB" id="5965864at2759"/>
<feature type="transmembrane region" description="Helical" evidence="7">
    <location>
        <begin position="106"/>
        <end position="127"/>
    </location>
</feature>
<dbReference type="GO" id="GO:0012505">
    <property type="term" value="C:endomembrane system"/>
    <property type="evidence" value="ECO:0007669"/>
    <property type="project" value="UniProtKB-SubCell"/>
</dbReference>
<evidence type="ECO:0000256" key="4">
    <source>
        <dbReference type="ARBA" id="ARBA00022692"/>
    </source>
</evidence>
<dbReference type="Proteomes" id="UP000728032">
    <property type="component" value="Unassembled WGS sequence"/>
</dbReference>
<proteinExistence type="inferred from homology"/>
<evidence type="ECO:0000256" key="7">
    <source>
        <dbReference type="RuleBase" id="RU361113"/>
    </source>
</evidence>
<feature type="transmembrane region" description="Helical" evidence="7">
    <location>
        <begin position="139"/>
        <end position="159"/>
    </location>
</feature>
<dbReference type="EMBL" id="CAJPVJ010007012">
    <property type="protein sequence ID" value="CAG2170909.1"/>
    <property type="molecule type" value="Genomic_DNA"/>
</dbReference>
<comment type="caution">
    <text evidence="7">Lacks conserved residue(s) required for the propagation of feature annotation.</text>
</comment>
<evidence type="ECO:0000256" key="1">
    <source>
        <dbReference type="ARBA" id="ARBA00004127"/>
    </source>
</evidence>
<evidence type="ECO:0000256" key="2">
    <source>
        <dbReference type="ARBA" id="ARBA00007467"/>
    </source>
</evidence>
<keyword evidence="7" id="KW-0458">Lysosome</keyword>
<organism evidence="8">
    <name type="scientific">Oppiella nova</name>
    <dbReference type="NCBI Taxonomy" id="334625"/>
    <lineage>
        <taxon>Eukaryota</taxon>
        <taxon>Metazoa</taxon>
        <taxon>Ecdysozoa</taxon>
        <taxon>Arthropoda</taxon>
        <taxon>Chelicerata</taxon>
        <taxon>Arachnida</taxon>
        <taxon>Acari</taxon>
        <taxon>Acariformes</taxon>
        <taxon>Sarcoptiformes</taxon>
        <taxon>Oribatida</taxon>
        <taxon>Brachypylina</taxon>
        <taxon>Oppioidea</taxon>
        <taxon>Oppiidae</taxon>
        <taxon>Oppiella</taxon>
    </lineage>
</organism>
<dbReference type="PANTHER" id="PTHR10981:SF0">
    <property type="entry name" value="BATTENIN"/>
    <property type="match status" value="1"/>
</dbReference>
<evidence type="ECO:0000256" key="3">
    <source>
        <dbReference type="ARBA" id="ARBA00022448"/>
    </source>
</evidence>
<keyword evidence="5 7" id="KW-1133">Transmembrane helix</keyword>
<feature type="transmembrane region" description="Helical" evidence="7">
    <location>
        <begin position="55"/>
        <end position="75"/>
    </location>
</feature>
<evidence type="ECO:0000256" key="6">
    <source>
        <dbReference type="ARBA" id="ARBA00023136"/>
    </source>
</evidence>